<dbReference type="Proteomes" id="UP000034705">
    <property type="component" value="Unassembled WGS sequence"/>
</dbReference>
<evidence type="ECO:0000313" key="4">
    <source>
        <dbReference type="Proteomes" id="UP000034705"/>
    </source>
</evidence>
<feature type="transmembrane region" description="Helical" evidence="1">
    <location>
        <begin position="20"/>
        <end position="38"/>
    </location>
</feature>
<dbReference type="InterPro" id="IPR052159">
    <property type="entry name" value="Competence_DNA_uptake"/>
</dbReference>
<reference evidence="3 4" key="1">
    <citation type="journal article" date="2015" name="Nature">
        <title>rRNA introns, odd ribosomes, and small enigmatic genomes across a large radiation of phyla.</title>
        <authorList>
            <person name="Brown C.T."/>
            <person name="Hug L.A."/>
            <person name="Thomas B.C."/>
            <person name="Sharon I."/>
            <person name="Castelle C.J."/>
            <person name="Singh A."/>
            <person name="Wilkins M.J."/>
            <person name="Williams K.H."/>
            <person name="Banfield J.F."/>
        </authorList>
    </citation>
    <scope>NUCLEOTIDE SEQUENCE [LARGE SCALE GENOMIC DNA]</scope>
</reference>
<comment type="caution">
    <text evidence="3">The sequence shown here is derived from an EMBL/GenBank/DDBJ whole genome shotgun (WGS) entry which is preliminary data.</text>
</comment>
<dbReference type="AlphaFoldDB" id="A0A0G1PIW9"/>
<feature type="domain" description="Metallo-beta-lactamase" evidence="2">
    <location>
        <begin position="57"/>
        <end position="237"/>
    </location>
</feature>
<protein>
    <submittedName>
        <fullName evidence="3">Competence protein ComEC</fullName>
    </submittedName>
</protein>
<evidence type="ECO:0000256" key="1">
    <source>
        <dbReference type="SAM" id="Phobius"/>
    </source>
</evidence>
<keyword evidence="1" id="KW-0812">Transmembrane</keyword>
<dbReference type="Pfam" id="PF00753">
    <property type="entry name" value="Lactamase_B"/>
    <property type="match status" value="1"/>
</dbReference>
<dbReference type="CDD" id="cd07731">
    <property type="entry name" value="ComA-like_MBL-fold"/>
    <property type="match status" value="1"/>
</dbReference>
<dbReference type="InterPro" id="IPR036866">
    <property type="entry name" value="RibonucZ/Hydroxyglut_hydro"/>
</dbReference>
<dbReference type="PANTHER" id="PTHR30619:SF1">
    <property type="entry name" value="RECOMBINATION PROTEIN 2"/>
    <property type="match status" value="1"/>
</dbReference>
<gene>
    <name evidence="3" type="ORF">UX45_C0013G0026</name>
</gene>
<dbReference type="InterPro" id="IPR001279">
    <property type="entry name" value="Metallo-B-lactamas"/>
</dbReference>
<dbReference type="PANTHER" id="PTHR30619">
    <property type="entry name" value="DNA INTERNALIZATION/COMPETENCE PROTEIN COMEC/REC2"/>
    <property type="match status" value="1"/>
</dbReference>
<dbReference type="SMART" id="SM00849">
    <property type="entry name" value="Lactamase_B"/>
    <property type="match status" value="1"/>
</dbReference>
<keyword evidence="1" id="KW-0472">Membrane</keyword>
<organism evidence="3 4">
    <name type="scientific">Candidatus Uhrbacteria bacterium GW2011_GWF2_46_218</name>
    <dbReference type="NCBI Taxonomy" id="1619001"/>
    <lineage>
        <taxon>Bacteria</taxon>
        <taxon>Candidatus Uhriibacteriota</taxon>
    </lineage>
</organism>
<sequence length="286" mass="31865">MKVRTSRGQQKKRLHHHTFFQQIVFFCAMILLGGWLFWNGASLSEASLQVWFFDVGQGDAVLIKTPHGHQVLVDGGPDQTILSKLGSVLLPWDRTIDVVIATHNDADHVTGLRTLAHAYAVEQVMAAEDMDWEVGETLLQQGDRFVFDEVVFEVLWPTQEAFDDRSISDNEQSLVLLVTYEETTILLTGDLESAQEAQQEWPDVDVLKVAHHGSASSSSLDFLFDVRAETAVISCGKGNPYGHPHPVVLDRLEQAETRVLRTDQDGDVLLLADGGEPEVFFSPLPF</sequence>
<dbReference type="SUPFAM" id="SSF56281">
    <property type="entry name" value="Metallo-hydrolase/oxidoreductase"/>
    <property type="match status" value="1"/>
</dbReference>
<keyword evidence="1" id="KW-1133">Transmembrane helix</keyword>
<dbReference type="Gene3D" id="3.60.15.10">
    <property type="entry name" value="Ribonuclease Z/Hydroxyacylglutathione hydrolase-like"/>
    <property type="match status" value="1"/>
</dbReference>
<dbReference type="InterPro" id="IPR035681">
    <property type="entry name" value="ComA-like_MBL"/>
</dbReference>
<name>A0A0G1PIW9_9BACT</name>
<dbReference type="EMBL" id="LCMG01000013">
    <property type="protein sequence ID" value="KKU32749.1"/>
    <property type="molecule type" value="Genomic_DNA"/>
</dbReference>
<proteinExistence type="predicted"/>
<evidence type="ECO:0000313" key="3">
    <source>
        <dbReference type="EMBL" id="KKU32749.1"/>
    </source>
</evidence>
<accession>A0A0G1PIW9</accession>
<evidence type="ECO:0000259" key="2">
    <source>
        <dbReference type="SMART" id="SM00849"/>
    </source>
</evidence>